<dbReference type="SMART" id="SM00034">
    <property type="entry name" value="CLECT"/>
    <property type="match status" value="1"/>
</dbReference>
<dbReference type="Pfam" id="PF00059">
    <property type="entry name" value="Lectin_C"/>
    <property type="match status" value="1"/>
</dbReference>
<dbReference type="CDD" id="cd00037">
    <property type="entry name" value="CLECT"/>
    <property type="match status" value="1"/>
</dbReference>
<dbReference type="InterPro" id="IPR016187">
    <property type="entry name" value="CTDL_fold"/>
</dbReference>
<dbReference type="PROSITE" id="PS50041">
    <property type="entry name" value="C_TYPE_LECTIN_2"/>
    <property type="match status" value="1"/>
</dbReference>
<comment type="caution">
    <text evidence="2">The sequence shown here is derived from an EMBL/GenBank/DDBJ whole genome shotgun (WGS) entry which is preliminary data.</text>
</comment>
<dbReference type="EMBL" id="JAJJHW010002585">
    <property type="protein sequence ID" value="KAH8371008.1"/>
    <property type="molecule type" value="Genomic_DNA"/>
</dbReference>
<evidence type="ECO:0000313" key="3">
    <source>
        <dbReference type="Proteomes" id="UP001200034"/>
    </source>
</evidence>
<dbReference type="InterPro" id="IPR016186">
    <property type="entry name" value="C-type_lectin-like/link_sf"/>
</dbReference>
<dbReference type="Gene3D" id="3.10.100.10">
    <property type="entry name" value="Mannose-Binding Protein A, subunit A"/>
    <property type="match status" value="1"/>
</dbReference>
<feature type="domain" description="C-type lectin" evidence="1">
    <location>
        <begin position="28"/>
        <end position="142"/>
    </location>
</feature>
<protein>
    <recommendedName>
        <fullName evidence="1">C-type lectin domain-containing protein</fullName>
    </recommendedName>
</protein>
<evidence type="ECO:0000259" key="1">
    <source>
        <dbReference type="PROSITE" id="PS50041"/>
    </source>
</evidence>
<organism evidence="2 3">
    <name type="scientific">Drosophila rubida</name>
    <dbReference type="NCBI Taxonomy" id="30044"/>
    <lineage>
        <taxon>Eukaryota</taxon>
        <taxon>Metazoa</taxon>
        <taxon>Ecdysozoa</taxon>
        <taxon>Arthropoda</taxon>
        <taxon>Hexapoda</taxon>
        <taxon>Insecta</taxon>
        <taxon>Pterygota</taxon>
        <taxon>Neoptera</taxon>
        <taxon>Endopterygota</taxon>
        <taxon>Diptera</taxon>
        <taxon>Brachycera</taxon>
        <taxon>Muscomorpha</taxon>
        <taxon>Ephydroidea</taxon>
        <taxon>Drosophilidae</taxon>
        <taxon>Drosophila</taxon>
    </lineage>
</organism>
<accession>A0AAD4JZU8</accession>
<proteinExistence type="predicted"/>
<dbReference type="InterPro" id="IPR050111">
    <property type="entry name" value="C-type_lectin/snaclec_domain"/>
</dbReference>
<dbReference type="AlphaFoldDB" id="A0AAD4JZU8"/>
<dbReference type="InterPro" id="IPR001304">
    <property type="entry name" value="C-type_lectin-like"/>
</dbReference>
<keyword evidence="3" id="KW-1185">Reference proteome</keyword>
<dbReference type="PANTHER" id="PTHR22803">
    <property type="entry name" value="MANNOSE, PHOSPHOLIPASE, LECTIN RECEPTOR RELATED"/>
    <property type="match status" value="1"/>
</dbReference>
<dbReference type="Proteomes" id="UP001200034">
    <property type="component" value="Unassembled WGS sequence"/>
</dbReference>
<dbReference type="SUPFAM" id="SSF56436">
    <property type="entry name" value="C-type lectin-like"/>
    <property type="match status" value="1"/>
</dbReference>
<name>A0AAD4JZU8_9MUSC</name>
<reference evidence="2" key="1">
    <citation type="journal article" date="2021" name="Mol. Ecol. Resour.">
        <title>Phylogenomic analyses of the genus Drosophila reveals genomic signals of climate adaptation.</title>
        <authorList>
            <person name="Li F."/>
            <person name="Rane R.V."/>
            <person name="Luria V."/>
            <person name="Xiong Z."/>
            <person name="Chen J."/>
            <person name="Li Z."/>
            <person name="Catullo R.A."/>
            <person name="Griffin P.C."/>
            <person name="Schiffer M."/>
            <person name="Pearce S."/>
            <person name="Lee S.F."/>
            <person name="McElroy K."/>
            <person name="Stocker A."/>
            <person name="Shirriffs J."/>
            <person name="Cockerell F."/>
            <person name="Coppin C."/>
            <person name="Sgro C.M."/>
            <person name="Karger A."/>
            <person name="Cain J.W."/>
            <person name="Weber J.A."/>
            <person name="Santpere G."/>
            <person name="Kirschner M.W."/>
            <person name="Hoffmann A.A."/>
            <person name="Oakeshott J.G."/>
            <person name="Zhang G."/>
        </authorList>
    </citation>
    <scope>NUCLEOTIDE SEQUENCE</scope>
    <source>
        <strain evidence="2">BGI-SZ-2011g</strain>
    </source>
</reference>
<gene>
    <name evidence="2" type="ORF">KR093_005899</name>
</gene>
<evidence type="ECO:0000313" key="2">
    <source>
        <dbReference type="EMBL" id="KAH8371008.1"/>
    </source>
</evidence>
<sequence>MRVGQEYGIADDFHADTKPFQKILDKYYYIEQNNKVNWFAALHKCRELGGDLVNFENAKEFDAVLKELNVRKCYWIDLHDHVQQLKFRSITTGHPASFLRWGSVEPNNLGGNEHCVQLIDFRRQHLIMNDNKCRRLCFFICQTKIPLQTNFVVW</sequence>